<proteinExistence type="predicted"/>
<keyword evidence="2" id="KW-1185">Reference proteome</keyword>
<dbReference type="AlphaFoldDB" id="A0A8S1QRK8"/>
<organism evidence="1 2">
    <name type="scientific">Paramecium sonneborni</name>
    <dbReference type="NCBI Taxonomy" id="65129"/>
    <lineage>
        <taxon>Eukaryota</taxon>
        <taxon>Sar</taxon>
        <taxon>Alveolata</taxon>
        <taxon>Ciliophora</taxon>
        <taxon>Intramacronucleata</taxon>
        <taxon>Oligohymenophorea</taxon>
        <taxon>Peniculida</taxon>
        <taxon>Parameciidae</taxon>
        <taxon>Paramecium</taxon>
    </lineage>
</organism>
<sequence>MPNQTQGVDKLRIQLNIKIKLQTDDTFQFNNVLKKLKKQSMIQMTLKKYHPQILDNKTSNNKFKHMNMKLYVILISFCNREFQKSKYNSMQQIVWKFWLINLNIMGQNKYSHIHSKFEFQND</sequence>
<evidence type="ECO:0000313" key="2">
    <source>
        <dbReference type="Proteomes" id="UP000692954"/>
    </source>
</evidence>
<dbReference type="Proteomes" id="UP000692954">
    <property type="component" value="Unassembled WGS sequence"/>
</dbReference>
<reference evidence="1" key="1">
    <citation type="submission" date="2021-01" db="EMBL/GenBank/DDBJ databases">
        <authorList>
            <consortium name="Genoscope - CEA"/>
            <person name="William W."/>
        </authorList>
    </citation>
    <scope>NUCLEOTIDE SEQUENCE</scope>
</reference>
<protein>
    <submittedName>
        <fullName evidence="1">Uncharacterized protein</fullName>
    </submittedName>
</protein>
<comment type="caution">
    <text evidence="1">The sequence shown here is derived from an EMBL/GenBank/DDBJ whole genome shotgun (WGS) entry which is preliminary data.</text>
</comment>
<name>A0A8S1QRK8_9CILI</name>
<accession>A0A8S1QRK8</accession>
<dbReference type="EMBL" id="CAJJDN010000116">
    <property type="protein sequence ID" value="CAD8118211.1"/>
    <property type="molecule type" value="Genomic_DNA"/>
</dbReference>
<gene>
    <name evidence="1" type="ORF">PSON_ATCC_30995.1.T1160117</name>
</gene>
<evidence type="ECO:0000313" key="1">
    <source>
        <dbReference type="EMBL" id="CAD8118211.1"/>
    </source>
</evidence>